<comment type="subcellular location">
    <subcellularLocation>
        <location evidence="1">Cell membrane</location>
        <topology evidence="1">Multi-pass membrane protein</topology>
    </subcellularLocation>
    <subcellularLocation>
        <location evidence="7">Membrane</location>
        <topology evidence="7">Multi-pass membrane protein</topology>
    </subcellularLocation>
</comment>
<feature type="transmembrane region" description="Helical" evidence="8">
    <location>
        <begin position="186"/>
        <end position="203"/>
    </location>
</feature>
<feature type="transmembrane region" description="Helical" evidence="8">
    <location>
        <begin position="81"/>
        <end position="100"/>
    </location>
</feature>
<dbReference type="PANTHER" id="PTHR42682">
    <property type="entry name" value="HYDROGENASE-4 COMPONENT F"/>
    <property type="match status" value="1"/>
</dbReference>
<feature type="transmembrane region" description="Helical" evidence="8">
    <location>
        <begin position="429"/>
        <end position="445"/>
    </location>
</feature>
<dbReference type="Proteomes" id="UP000199230">
    <property type="component" value="Unassembled WGS sequence"/>
</dbReference>
<dbReference type="PANTHER" id="PTHR42682:SF4">
    <property type="entry name" value="NADH-UBIQUINONE_PLASTOQUINONE"/>
    <property type="match status" value="1"/>
</dbReference>
<dbReference type="GO" id="GO:0016829">
    <property type="term" value="F:lyase activity"/>
    <property type="evidence" value="ECO:0007669"/>
    <property type="project" value="UniProtKB-KW"/>
</dbReference>
<feature type="transmembrane region" description="Helical" evidence="8">
    <location>
        <begin position="605"/>
        <end position="622"/>
    </location>
</feature>
<dbReference type="GO" id="GO:0016491">
    <property type="term" value="F:oxidoreductase activity"/>
    <property type="evidence" value="ECO:0007669"/>
    <property type="project" value="UniProtKB-KW"/>
</dbReference>
<feature type="transmembrane region" description="Helical" evidence="8">
    <location>
        <begin position="239"/>
        <end position="259"/>
    </location>
</feature>
<dbReference type="OrthoDB" id="9807568at2"/>
<dbReference type="InterPro" id="IPR052175">
    <property type="entry name" value="ComplexI-like_HydComp"/>
</dbReference>
<feature type="transmembrane region" description="Helical" evidence="8">
    <location>
        <begin position="153"/>
        <end position="174"/>
    </location>
</feature>
<evidence type="ECO:0000256" key="6">
    <source>
        <dbReference type="ARBA" id="ARBA00023136"/>
    </source>
</evidence>
<feature type="transmembrane region" description="Helical" evidence="8">
    <location>
        <begin position="670"/>
        <end position="688"/>
    </location>
</feature>
<gene>
    <name evidence="10" type="ORF">SAMN05192546_102227</name>
</gene>
<feature type="transmembrane region" description="Helical" evidence="8">
    <location>
        <begin position="279"/>
        <end position="304"/>
    </location>
</feature>
<dbReference type="GO" id="GO:0008137">
    <property type="term" value="F:NADH dehydrogenase (ubiquinone) activity"/>
    <property type="evidence" value="ECO:0007669"/>
    <property type="project" value="InterPro"/>
</dbReference>
<keyword evidence="4 8" id="KW-1133">Transmembrane helix</keyword>
<dbReference type="InterPro" id="IPR003918">
    <property type="entry name" value="NADH_UbQ_OxRdtase"/>
</dbReference>
<feature type="transmembrane region" description="Helical" evidence="8">
    <location>
        <begin position="360"/>
        <end position="380"/>
    </location>
</feature>
<keyword evidence="10" id="KW-0456">Lyase</keyword>
<feature type="transmembrane region" description="Helical" evidence="8">
    <location>
        <begin position="316"/>
        <end position="340"/>
    </location>
</feature>
<reference evidence="10 11" key="1">
    <citation type="submission" date="2016-10" db="EMBL/GenBank/DDBJ databases">
        <authorList>
            <person name="de Groot N.N."/>
        </authorList>
    </citation>
    <scope>NUCLEOTIDE SEQUENCE [LARGE SCALE GENOMIC DNA]</scope>
    <source>
        <strain evidence="10 11">APO</strain>
    </source>
</reference>
<evidence type="ECO:0000256" key="2">
    <source>
        <dbReference type="ARBA" id="ARBA00022475"/>
    </source>
</evidence>
<sequence>MGEIENMKNTSQGKPLNKWYQNITKDYFCVSCIIMFGISLILVALFVIATYGYREGELYCRYLGLCSGNFTIIDRAIHFPYLPLLAMLIPFIGGPLEAYVGKRSDRLRDLIVVFSTFATFLVIMAMYPQVIDGGIQNEIPGVFGYGLHFNVDMLSYIMVSTAGILWLMVSIYSHEYMMTEYHRERFYLFKAITFSGVLGTVMAGDILTMFLFFEIMTFSSYLLVAHNQSPDSILAGNNYIYMGVGGGLAVLVGMLLLLFNTNHLDFVFLAMELSDTGWLQYAISFLFLVGFGIKAGMLPLHIWLPKAHPVAPTPASALLSGLLIKIGAYGLLRIATSFFMPAGHLVSGRDDPLWSLSTNMGAIVIWIGIFTMAVGVFMALQQGDMKKMLAYHSISQMGYIIMGVGVASYLGYIGAMGFAGSIYHTVNHALFKALLFMVAGVVYLKTHEKNMYNLGGLWRQMPFSAFVCLVAALGITGMPGFNGFASKSVLHHAIDEAYQYGHHSFKYAEVIFTIVSAGTVCSFIKMFSYVFLGKCPEKHQNLSKSGNGMMQMAMGGIALLIIGIGLAPNYLMDHFIIPAAKTFTYDPNFIESYLVGMNFFNAKDVMGMIPVYFLGFGIFFAGKKFDLFHLHMPKWMDFEFVMYKPVARIVMTFSRKITDQYEVRTNNADVYIYAMILVATLFFLTVFIR</sequence>
<evidence type="ECO:0000259" key="9">
    <source>
        <dbReference type="Pfam" id="PF00361"/>
    </source>
</evidence>
<feature type="transmembrane region" description="Helical" evidence="8">
    <location>
        <begin position="27"/>
        <end position="53"/>
    </location>
</feature>
<feature type="transmembrane region" description="Helical" evidence="8">
    <location>
        <begin position="209"/>
        <end position="227"/>
    </location>
</feature>
<protein>
    <submittedName>
        <fullName evidence="10">Formate hydrogenlyase subunit 3/Multisubunit Na+/H+ antiporter, MnhD subunit</fullName>
    </submittedName>
</protein>
<dbReference type="STRING" id="159292.SAMN05192546_102227"/>
<dbReference type="PRINTS" id="PR01437">
    <property type="entry name" value="NUOXDRDTASE4"/>
</dbReference>
<keyword evidence="6 8" id="KW-0472">Membrane</keyword>
<dbReference type="InterPro" id="IPR001750">
    <property type="entry name" value="ND/Mrp_TM"/>
</dbReference>
<dbReference type="AlphaFoldDB" id="A0A1H3K4W8"/>
<evidence type="ECO:0000256" key="8">
    <source>
        <dbReference type="SAM" id="Phobius"/>
    </source>
</evidence>
<evidence type="ECO:0000256" key="3">
    <source>
        <dbReference type="ARBA" id="ARBA00022692"/>
    </source>
</evidence>
<keyword evidence="2" id="KW-1003">Cell membrane</keyword>
<evidence type="ECO:0000256" key="7">
    <source>
        <dbReference type="RuleBase" id="RU000320"/>
    </source>
</evidence>
<feature type="transmembrane region" description="Helical" evidence="8">
    <location>
        <begin position="107"/>
        <end position="127"/>
    </location>
</feature>
<evidence type="ECO:0000256" key="4">
    <source>
        <dbReference type="ARBA" id="ARBA00022989"/>
    </source>
</evidence>
<dbReference type="GO" id="GO:0005886">
    <property type="term" value="C:plasma membrane"/>
    <property type="evidence" value="ECO:0007669"/>
    <property type="project" value="UniProtKB-SubCell"/>
</dbReference>
<dbReference type="Pfam" id="PF00361">
    <property type="entry name" value="Proton_antipo_M"/>
    <property type="match status" value="1"/>
</dbReference>
<organism evidence="10 11">
    <name type="scientific">Tindallia californiensis</name>
    <dbReference type="NCBI Taxonomy" id="159292"/>
    <lineage>
        <taxon>Bacteria</taxon>
        <taxon>Bacillati</taxon>
        <taxon>Bacillota</taxon>
        <taxon>Clostridia</taxon>
        <taxon>Peptostreptococcales</taxon>
        <taxon>Tindalliaceae</taxon>
        <taxon>Tindallia</taxon>
    </lineage>
</organism>
<dbReference type="GO" id="GO:0042773">
    <property type="term" value="P:ATP synthesis coupled electron transport"/>
    <property type="evidence" value="ECO:0007669"/>
    <property type="project" value="InterPro"/>
</dbReference>
<feature type="transmembrane region" description="Helical" evidence="8">
    <location>
        <begin position="552"/>
        <end position="571"/>
    </location>
</feature>
<dbReference type="RefSeq" id="WP_093311073.1">
    <property type="nucleotide sequence ID" value="NZ_FNPV01000002.1"/>
</dbReference>
<keyword evidence="5" id="KW-0560">Oxidoreductase</keyword>
<evidence type="ECO:0000313" key="11">
    <source>
        <dbReference type="Proteomes" id="UP000199230"/>
    </source>
</evidence>
<feature type="transmembrane region" description="Helical" evidence="8">
    <location>
        <begin position="457"/>
        <end position="478"/>
    </location>
</feature>
<feature type="domain" description="NADH:quinone oxidoreductase/Mrp antiporter transmembrane" evidence="9">
    <location>
        <begin position="203"/>
        <end position="493"/>
    </location>
</feature>
<evidence type="ECO:0000313" key="10">
    <source>
        <dbReference type="EMBL" id="SDY47206.1"/>
    </source>
</evidence>
<feature type="transmembrane region" description="Helical" evidence="8">
    <location>
        <begin position="510"/>
        <end position="532"/>
    </location>
</feature>
<evidence type="ECO:0000256" key="5">
    <source>
        <dbReference type="ARBA" id="ARBA00023002"/>
    </source>
</evidence>
<feature type="transmembrane region" description="Helical" evidence="8">
    <location>
        <begin position="400"/>
        <end position="423"/>
    </location>
</feature>
<name>A0A1H3K4W8_9FIRM</name>
<dbReference type="EMBL" id="FNPV01000002">
    <property type="protein sequence ID" value="SDY47206.1"/>
    <property type="molecule type" value="Genomic_DNA"/>
</dbReference>
<keyword evidence="11" id="KW-1185">Reference proteome</keyword>
<evidence type="ECO:0000256" key="1">
    <source>
        <dbReference type="ARBA" id="ARBA00004651"/>
    </source>
</evidence>
<proteinExistence type="predicted"/>
<keyword evidence="3 7" id="KW-0812">Transmembrane</keyword>
<accession>A0A1H3K4W8</accession>